<evidence type="ECO:0000256" key="5">
    <source>
        <dbReference type="SAM" id="Phobius"/>
    </source>
</evidence>
<dbReference type="Proteomes" id="UP000283523">
    <property type="component" value="Unassembled WGS sequence"/>
</dbReference>
<name>A0A418LWE7_9BACT</name>
<dbReference type="PROSITE" id="PS50109">
    <property type="entry name" value="HIS_KIN"/>
    <property type="match status" value="1"/>
</dbReference>
<dbReference type="Pfam" id="PF07695">
    <property type="entry name" value="7TMR-DISM_7TM"/>
    <property type="match status" value="1"/>
</dbReference>
<protein>
    <recommendedName>
        <fullName evidence="6">Histidine kinase domain-containing protein</fullName>
    </recommendedName>
</protein>
<evidence type="ECO:0000256" key="1">
    <source>
        <dbReference type="ARBA" id="ARBA00022679"/>
    </source>
</evidence>
<dbReference type="GO" id="GO:0046983">
    <property type="term" value="F:protein dimerization activity"/>
    <property type="evidence" value="ECO:0007669"/>
    <property type="project" value="InterPro"/>
</dbReference>
<evidence type="ECO:0000256" key="4">
    <source>
        <dbReference type="SAM" id="Coils"/>
    </source>
</evidence>
<dbReference type="SUPFAM" id="SSF55874">
    <property type="entry name" value="ATPase domain of HSP90 chaperone/DNA topoisomerase II/histidine kinase"/>
    <property type="match status" value="1"/>
</dbReference>
<dbReference type="InterPro" id="IPR050482">
    <property type="entry name" value="Sensor_HK_TwoCompSys"/>
</dbReference>
<feature type="transmembrane region" description="Helical" evidence="5">
    <location>
        <begin position="39"/>
        <end position="57"/>
    </location>
</feature>
<organism evidence="7 8">
    <name type="scientific">Fibrisoma montanum</name>
    <dbReference type="NCBI Taxonomy" id="2305895"/>
    <lineage>
        <taxon>Bacteria</taxon>
        <taxon>Pseudomonadati</taxon>
        <taxon>Bacteroidota</taxon>
        <taxon>Cytophagia</taxon>
        <taxon>Cytophagales</taxon>
        <taxon>Spirosomataceae</taxon>
        <taxon>Fibrisoma</taxon>
    </lineage>
</organism>
<keyword evidence="8" id="KW-1185">Reference proteome</keyword>
<keyword evidence="3" id="KW-0902">Two-component regulatory system</keyword>
<dbReference type="CDD" id="cd16917">
    <property type="entry name" value="HATPase_UhpB-NarQ-NarX-like"/>
    <property type="match status" value="1"/>
</dbReference>
<keyword evidence="4" id="KW-0175">Coiled coil</keyword>
<keyword evidence="5" id="KW-0472">Membrane</keyword>
<dbReference type="PANTHER" id="PTHR24421:SF61">
    <property type="entry name" value="OXYGEN SENSOR HISTIDINE KINASE NREB"/>
    <property type="match status" value="1"/>
</dbReference>
<dbReference type="InterPro" id="IPR011623">
    <property type="entry name" value="7TMR_DISM_rcpt_extracell_dom1"/>
</dbReference>
<dbReference type="Gene3D" id="3.30.565.10">
    <property type="entry name" value="Histidine kinase-like ATPase, C-terminal domain"/>
    <property type="match status" value="1"/>
</dbReference>
<feature type="transmembrane region" description="Helical" evidence="5">
    <location>
        <begin position="157"/>
        <end position="180"/>
    </location>
</feature>
<evidence type="ECO:0000313" key="7">
    <source>
        <dbReference type="EMBL" id="RIV17557.1"/>
    </source>
</evidence>
<dbReference type="InterPro" id="IPR011712">
    <property type="entry name" value="Sig_transdc_His_kin_sub3_dim/P"/>
</dbReference>
<proteinExistence type="predicted"/>
<feature type="domain" description="Histidine kinase" evidence="6">
    <location>
        <begin position="256"/>
        <end position="450"/>
    </location>
</feature>
<dbReference type="Pfam" id="PF07730">
    <property type="entry name" value="HisKA_3"/>
    <property type="match status" value="1"/>
</dbReference>
<keyword evidence="5" id="KW-1133">Transmembrane helix</keyword>
<evidence type="ECO:0000313" key="8">
    <source>
        <dbReference type="Proteomes" id="UP000283523"/>
    </source>
</evidence>
<comment type="caution">
    <text evidence="7">The sequence shown here is derived from an EMBL/GenBank/DDBJ whole genome shotgun (WGS) entry which is preliminary data.</text>
</comment>
<dbReference type="AlphaFoldDB" id="A0A418LWE7"/>
<dbReference type="RefSeq" id="WP_119671725.1">
    <property type="nucleotide sequence ID" value="NZ_QXED01000017.1"/>
</dbReference>
<evidence type="ECO:0000259" key="6">
    <source>
        <dbReference type="PROSITE" id="PS50109"/>
    </source>
</evidence>
<dbReference type="SMART" id="SM00387">
    <property type="entry name" value="HATPase_c"/>
    <property type="match status" value="1"/>
</dbReference>
<evidence type="ECO:0000256" key="3">
    <source>
        <dbReference type="ARBA" id="ARBA00023012"/>
    </source>
</evidence>
<dbReference type="InterPro" id="IPR005467">
    <property type="entry name" value="His_kinase_dom"/>
</dbReference>
<dbReference type="EMBL" id="QXED01000017">
    <property type="protein sequence ID" value="RIV17557.1"/>
    <property type="molecule type" value="Genomic_DNA"/>
</dbReference>
<keyword evidence="2" id="KW-0418">Kinase</keyword>
<dbReference type="GO" id="GO:0016020">
    <property type="term" value="C:membrane"/>
    <property type="evidence" value="ECO:0007669"/>
    <property type="project" value="InterPro"/>
</dbReference>
<dbReference type="Pfam" id="PF02518">
    <property type="entry name" value="HATPase_c"/>
    <property type="match status" value="1"/>
</dbReference>
<keyword evidence="1" id="KW-0808">Transferase</keyword>
<reference evidence="7 8" key="1">
    <citation type="submission" date="2018-08" db="EMBL/GenBank/DDBJ databases">
        <title>Fibrisoma montanum sp. nov., isolated from Danxia mountain soil.</title>
        <authorList>
            <person name="Huang Y."/>
        </authorList>
    </citation>
    <scope>NUCLEOTIDE SEQUENCE [LARGE SCALE GENOMIC DNA]</scope>
    <source>
        <strain evidence="7 8">HYT19</strain>
    </source>
</reference>
<accession>A0A418LWE7</accession>
<dbReference type="InterPro" id="IPR036890">
    <property type="entry name" value="HATPase_C_sf"/>
</dbReference>
<evidence type="ECO:0000256" key="2">
    <source>
        <dbReference type="ARBA" id="ARBA00022777"/>
    </source>
</evidence>
<feature type="coiled-coil region" evidence="4">
    <location>
        <begin position="219"/>
        <end position="252"/>
    </location>
</feature>
<dbReference type="PANTHER" id="PTHR24421">
    <property type="entry name" value="NITRATE/NITRITE SENSOR PROTEIN NARX-RELATED"/>
    <property type="match status" value="1"/>
</dbReference>
<feature type="transmembrane region" description="Helical" evidence="5">
    <location>
        <begin position="192"/>
        <end position="216"/>
    </location>
</feature>
<feature type="transmembrane region" description="Helical" evidence="5">
    <location>
        <begin position="6"/>
        <end position="27"/>
    </location>
</feature>
<gene>
    <name evidence="7" type="ORF">DYU11_31410</name>
</gene>
<feature type="transmembrane region" description="Helical" evidence="5">
    <location>
        <begin position="69"/>
        <end position="87"/>
    </location>
</feature>
<dbReference type="Gene3D" id="1.20.5.1930">
    <property type="match status" value="1"/>
</dbReference>
<feature type="transmembrane region" description="Helical" evidence="5">
    <location>
        <begin position="99"/>
        <end position="120"/>
    </location>
</feature>
<feature type="transmembrane region" description="Helical" evidence="5">
    <location>
        <begin position="132"/>
        <end position="150"/>
    </location>
</feature>
<dbReference type="InterPro" id="IPR003594">
    <property type="entry name" value="HATPase_dom"/>
</dbReference>
<dbReference type="GO" id="GO:0000155">
    <property type="term" value="F:phosphorelay sensor kinase activity"/>
    <property type="evidence" value="ECO:0007669"/>
    <property type="project" value="InterPro"/>
</dbReference>
<keyword evidence="5" id="KW-0812">Transmembrane</keyword>
<dbReference type="OrthoDB" id="1523646at2"/>
<sequence>MPTSADTRLMIDGMLIMMALYSLLSYFQQQKPIYWQYALYIACMVLDFRLSDIGYALPDYQPGAYYPETLAESIAYILYIRFAILLIDLSEQAPRTYRLMRSLTGVFVGALILDTLLWLLDVSASVRSAVYMANRLTISAIALYIVPQIFRLRKPVVSYFIAGTLWLLIGSIIALFMNYLPDSWLLQGENALTFPITPLQLGVVGEVLCFTLGMSLRHRENELEKIRYQEELIEQLRENERKQEKLQRIRDDIARDIHDDVGSDLSSISLLSQVAARQVDQQSEQAKATLKQIGQTAKRVVASMREIVWSLNSSQTSLESFTFRLRETALGLFEHQPTQLHLTLPANDPAWVLPPDGRRDLFLMVKEMLHNVIRHAHAHNVYVTVGVEERTLWLTVRDDGDGFSPGPDAPRYGNGLRSLQQRAAALNGQLRVESAPGAGTIVSFRCPLSVEELEVW</sequence>